<dbReference type="GeneID" id="107965415"/>
<dbReference type="OMA" id="WRRWYID"/>
<dbReference type="Proteomes" id="UP000005203">
    <property type="component" value="Linkage group LG13"/>
</dbReference>
<dbReference type="OrthoDB" id="6628993at2759"/>
<accession>A0A7M7IV33</accession>
<name>A0A7M7IV33_APIME</name>
<dbReference type="EnsemblMetazoa" id="XM_016915776">
    <property type="protein sequence ID" value="XP_016771265"/>
    <property type="gene ID" value="LOC107965415"/>
</dbReference>
<feature type="region of interest" description="Disordered" evidence="1">
    <location>
        <begin position="285"/>
        <end position="312"/>
    </location>
</feature>
<evidence type="ECO:0000313" key="3">
    <source>
        <dbReference type="EnsemblMetazoa" id="XP_016771265"/>
    </source>
</evidence>
<dbReference type="AlphaFoldDB" id="A0A7M7IV33"/>
<keyword evidence="4" id="KW-1185">Reference proteome</keyword>
<accession>A0A8B7KQD3</accession>
<feature type="compositionally biased region" description="Basic and acidic residues" evidence="1">
    <location>
        <begin position="293"/>
        <end position="312"/>
    </location>
</feature>
<keyword evidence="2" id="KW-1133">Transmembrane helix</keyword>
<reference evidence="3" key="1">
    <citation type="submission" date="2021-01" db="UniProtKB">
        <authorList>
            <consortium name="EnsemblMetazoa"/>
        </authorList>
    </citation>
    <scope>IDENTIFICATION</scope>
    <source>
        <strain evidence="3">DH4</strain>
    </source>
</reference>
<evidence type="ECO:0000313" key="4">
    <source>
        <dbReference type="Proteomes" id="UP000005203"/>
    </source>
</evidence>
<accession>A0A8U1DCQ3</accession>
<gene>
    <name evidence="5" type="primary">LOC107965415</name>
    <name evidence="3" type="synonym">107965415</name>
</gene>
<feature type="transmembrane region" description="Helical" evidence="2">
    <location>
        <begin position="58"/>
        <end position="74"/>
    </location>
</feature>
<reference evidence="5" key="2">
    <citation type="submission" date="2025-04" db="UniProtKB">
        <authorList>
            <consortium name="RefSeq"/>
        </authorList>
    </citation>
    <scope>IDENTIFICATION</scope>
    <source>
        <strain evidence="5">DH4</strain>
        <tissue evidence="5">Whole body</tissue>
    </source>
</reference>
<sequence>MENVYVIKVRTKPALSSLYPSERRYSASTVGGLSLVHFGLGALSLLLGSLALSLQGPILSVACLVPFVTGLFAWRRWYIDRNIAIFFYASLFSLTAAVLCLIATILDIAAAADSRDPLWSLEKIFDRENHSSRFEQSLSSTNATLSFDDLETTSLDGEDGEKTFRHPTKINSYSPTPGIILDNMSNISGYILRSSTIDPASDGFTDPSTTLDNGNLWKNVTEESLEAMNDNGATVSLLYTDYRKSSHAKILLTVNVLVASLLEAFWSALSARIALRGMMNRLPESSYANGNGKLDENAGKRKAPRPDILDHDRGLSESLQNLTARHNLRNSGPRLPLPESSNEFRERVERFLANQAAHHVAEGSCS</sequence>
<keyword evidence="2" id="KW-0472">Membrane</keyword>
<feature type="transmembrane region" description="Helical" evidence="2">
    <location>
        <begin position="30"/>
        <end position="52"/>
    </location>
</feature>
<dbReference type="KEGG" id="ame:107965415"/>
<organism evidence="4 5">
    <name type="scientific">Apis mellifera</name>
    <name type="common">Honeybee</name>
    <dbReference type="NCBI Taxonomy" id="7460"/>
    <lineage>
        <taxon>Eukaryota</taxon>
        <taxon>Metazoa</taxon>
        <taxon>Ecdysozoa</taxon>
        <taxon>Arthropoda</taxon>
        <taxon>Hexapoda</taxon>
        <taxon>Insecta</taxon>
        <taxon>Pterygota</taxon>
        <taxon>Neoptera</taxon>
        <taxon>Endopterygota</taxon>
        <taxon>Hymenoptera</taxon>
        <taxon>Apocrita</taxon>
        <taxon>Aculeata</taxon>
        <taxon>Apoidea</taxon>
        <taxon>Anthophila</taxon>
        <taxon>Apidae</taxon>
        <taxon>Apis</taxon>
    </lineage>
</organism>
<feature type="transmembrane region" description="Helical" evidence="2">
    <location>
        <begin position="86"/>
        <end position="112"/>
    </location>
</feature>
<evidence type="ECO:0000256" key="1">
    <source>
        <dbReference type="SAM" id="MobiDB-lite"/>
    </source>
</evidence>
<dbReference type="RefSeq" id="XP_016771265.1">
    <property type="nucleotide sequence ID" value="XM_016915776.2"/>
</dbReference>
<protein>
    <submittedName>
        <fullName evidence="5">Uncharacterized protein LOC107965415</fullName>
    </submittedName>
</protein>
<proteinExistence type="predicted"/>
<evidence type="ECO:0000256" key="2">
    <source>
        <dbReference type="SAM" id="Phobius"/>
    </source>
</evidence>
<evidence type="ECO:0000313" key="5">
    <source>
        <dbReference type="RefSeq" id="XP_016771265.1"/>
    </source>
</evidence>
<keyword evidence="2" id="KW-0812">Transmembrane</keyword>